<dbReference type="PROSITE" id="PS50293">
    <property type="entry name" value="TPR_REGION"/>
    <property type="match status" value="2"/>
</dbReference>
<dbReference type="Pfam" id="PF01075">
    <property type="entry name" value="Glyco_transf_9"/>
    <property type="match status" value="1"/>
</dbReference>
<dbReference type="SUPFAM" id="SSF48452">
    <property type="entry name" value="TPR-like"/>
    <property type="match status" value="1"/>
</dbReference>
<dbReference type="InterPro" id="IPR011990">
    <property type="entry name" value="TPR-like_helical_dom_sf"/>
</dbReference>
<name>A0A6B8KBL1_9HYPH</name>
<keyword evidence="1" id="KW-0677">Repeat</keyword>
<evidence type="ECO:0000313" key="6">
    <source>
        <dbReference type="Proteomes" id="UP000309061"/>
    </source>
</evidence>
<keyword evidence="4" id="KW-0175">Coiled coil</keyword>
<dbReference type="InterPro" id="IPR046163">
    <property type="entry name" value="DUF6165"/>
</dbReference>
<dbReference type="PANTHER" id="PTHR44943:SF8">
    <property type="entry name" value="TPR REPEAT-CONTAINING PROTEIN MJ0263"/>
    <property type="match status" value="1"/>
</dbReference>
<dbReference type="Pfam" id="PF00515">
    <property type="entry name" value="TPR_1"/>
    <property type="match status" value="2"/>
</dbReference>
<dbReference type="EMBL" id="CP046052">
    <property type="protein sequence ID" value="QGM45119.1"/>
    <property type="molecule type" value="Genomic_DNA"/>
</dbReference>
<accession>A0A6B8KBL1</accession>
<dbReference type="OrthoDB" id="6193797at2"/>
<feature type="repeat" description="TPR" evidence="3">
    <location>
        <begin position="69"/>
        <end position="102"/>
    </location>
</feature>
<evidence type="ECO:0000256" key="4">
    <source>
        <dbReference type="SAM" id="Coils"/>
    </source>
</evidence>
<dbReference type="SUPFAM" id="SSF53756">
    <property type="entry name" value="UDP-Glycosyltransferase/glycogen phosphorylase"/>
    <property type="match status" value="1"/>
</dbReference>
<gene>
    <name evidence="5" type="ORF">H2LOC_005120</name>
</gene>
<organism evidence="5 6">
    <name type="scientific">Methylocystis heyeri</name>
    <dbReference type="NCBI Taxonomy" id="391905"/>
    <lineage>
        <taxon>Bacteria</taxon>
        <taxon>Pseudomonadati</taxon>
        <taxon>Pseudomonadota</taxon>
        <taxon>Alphaproteobacteria</taxon>
        <taxon>Hyphomicrobiales</taxon>
        <taxon>Methylocystaceae</taxon>
        <taxon>Methylocystis</taxon>
    </lineage>
</organism>
<dbReference type="KEGG" id="mhey:H2LOC_005120"/>
<dbReference type="InterPro" id="IPR051685">
    <property type="entry name" value="Ycf3/AcsC/BcsC/TPR_MFPF"/>
</dbReference>
<dbReference type="Pfam" id="PF19662">
    <property type="entry name" value="DUF6165"/>
    <property type="match status" value="1"/>
</dbReference>
<reference evidence="5 6" key="1">
    <citation type="submission" date="2019-11" db="EMBL/GenBank/DDBJ databases">
        <title>The genome sequence of Methylocystis heyeri.</title>
        <authorList>
            <person name="Oshkin I.Y."/>
            <person name="Miroshnikov K."/>
            <person name="Dedysh S.N."/>
        </authorList>
    </citation>
    <scope>NUCLEOTIDE SEQUENCE [LARGE SCALE GENOMIC DNA]</scope>
    <source>
        <strain evidence="5 6">H2</strain>
    </source>
</reference>
<protein>
    <submittedName>
        <fullName evidence="5">Tetratricopeptide repeat protein</fullName>
    </submittedName>
</protein>
<dbReference type="GO" id="GO:0016757">
    <property type="term" value="F:glycosyltransferase activity"/>
    <property type="evidence" value="ECO:0007669"/>
    <property type="project" value="InterPro"/>
</dbReference>
<dbReference type="Gene3D" id="3.40.50.2000">
    <property type="entry name" value="Glycogen Phosphorylase B"/>
    <property type="match status" value="1"/>
</dbReference>
<dbReference type="AlphaFoldDB" id="A0A6B8KBL1"/>
<dbReference type="SMART" id="SM00028">
    <property type="entry name" value="TPR"/>
    <property type="match status" value="5"/>
</dbReference>
<dbReference type="Gene3D" id="1.25.40.10">
    <property type="entry name" value="Tetratricopeptide repeat domain"/>
    <property type="match status" value="3"/>
</dbReference>
<feature type="repeat" description="TPR" evidence="3">
    <location>
        <begin position="137"/>
        <end position="170"/>
    </location>
</feature>
<evidence type="ECO:0000313" key="5">
    <source>
        <dbReference type="EMBL" id="QGM45119.1"/>
    </source>
</evidence>
<evidence type="ECO:0000256" key="3">
    <source>
        <dbReference type="PROSITE-ProRule" id="PRU00339"/>
    </source>
</evidence>
<dbReference type="PANTHER" id="PTHR44943">
    <property type="entry name" value="CELLULOSE SYNTHASE OPERON PROTEIN C"/>
    <property type="match status" value="1"/>
</dbReference>
<dbReference type="InterPro" id="IPR002201">
    <property type="entry name" value="Glyco_trans_9"/>
</dbReference>
<sequence>MNDPLARGLAFHRRGELFRAEQIYCEIVTRDAANVVALHLLGVVMTQTGRAAKGVAFIDRALAIHPNDAEALYNRGNALLSLRRFEEALESFDKALAIAPRYAEAHNNRGNVLQELNRHRDALPSYDKALAITPHYAEAHNNRANALKELRRLGEALESYDKALVMAPRFVKALYNRGAALQELGHFGEALASYDQALALKPDHADARYNRALLALLQSDFVAGWQDYESRWDRKGAPKRKLTASFPSWKGENIAGKKIVIYDEQGFGDVIQFSRYVTKLVEAGAHVTFLVRASLLRLMESLPSRESIRLVTSLPPAESFDFQCPLLSLPLAFQTRLESPSTATPYLRAEQQRALKWREKIGEDGFKVGIAWQGSKAGKIDLGRSFALAELHGLSRIQNLRLVSLQKNDGVEQLSRLPDGMIVESLGDDYDAGEDAFLDAAAVMESLDLVVTSDTSIAHLAGALGRPVWVALQRTPDWRWLLERSDSPWYPSIRLFRQRTSGDWKGVFTDIETAVRELMNEWRPRPRAEPPRAPISWGELIDKITILEIKSAEIMETAARANVERELRMLQEVVGPRDSREAIASLKSELKATNLALWSIENSIREKERAGEFDPEFVELARSVYKRNDERARLKRQISTALGSEIIEEKCYGAPA</sequence>
<dbReference type="Proteomes" id="UP000309061">
    <property type="component" value="Chromosome"/>
</dbReference>
<keyword evidence="2 3" id="KW-0802">TPR repeat</keyword>
<feature type="repeat" description="TPR" evidence="3">
    <location>
        <begin position="171"/>
        <end position="204"/>
    </location>
</feature>
<evidence type="ECO:0000256" key="1">
    <source>
        <dbReference type="ARBA" id="ARBA00022737"/>
    </source>
</evidence>
<keyword evidence="6" id="KW-1185">Reference proteome</keyword>
<dbReference type="Pfam" id="PF13432">
    <property type="entry name" value="TPR_16"/>
    <property type="match status" value="1"/>
</dbReference>
<feature type="coiled-coil region" evidence="4">
    <location>
        <begin position="136"/>
        <end position="163"/>
    </location>
</feature>
<evidence type="ECO:0000256" key="2">
    <source>
        <dbReference type="ARBA" id="ARBA00022803"/>
    </source>
</evidence>
<dbReference type="RefSeq" id="WP_136495404.1">
    <property type="nucleotide sequence ID" value="NZ_CP046052.1"/>
</dbReference>
<feature type="repeat" description="TPR" evidence="3">
    <location>
        <begin position="103"/>
        <end position="136"/>
    </location>
</feature>
<dbReference type="InterPro" id="IPR019734">
    <property type="entry name" value="TPR_rpt"/>
</dbReference>
<proteinExistence type="predicted"/>
<dbReference type="PROSITE" id="PS50005">
    <property type="entry name" value="TPR"/>
    <property type="match status" value="4"/>
</dbReference>